<evidence type="ECO:0000256" key="4">
    <source>
        <dbReference type="SAM" id="MobiDB-lite"/>
    </source>
</evidence>
<reference evidence="6 7" key="1">
    <citation type="journal article" date="2020" name="bioRxiv">
        <title>Whole genome comparisons of ergot fungi reveals the divergence and evolution of species within the genus Claviceps are the result of varying mechanisms driving genome evolution and host range expansion.</title>
        <authorList>
            <person name="Wyka S.A."/>
            <person name="Mondo S.J."/>
            <person name="Liu M."/>
            <person name="Dettman J."/>
            <person name="Nalam V."/>
            <person name="Broders K.D."/>
        </authorList>
    </citation>
    <scope>NUCLEOTIDE SEQUENCE [LARGE SCALE GENOMIC DNA]</scope>
    <source>
        <strain evidence="6 7">LM583</strain>
    </source>
</reference>
<feature type="compositionally biased region" description="Low complexity" evidence="4">
    <location>
        <begin position="46"/>
        <end position="63"/>
    </location>
</feature>
<feature type="region of interest" description="Disordered" evidence="4">
    <location>
        <begin position="339"/>
        <end position="358"/>
    </location>
</feature>
<feature type="compositionally biased region" description="Polar residues" evidence="4">
    <location>
        <begin position="22"/>
        <end position="34"/>
    </location>
</feature>
<dbReference type="SMART" id="SM00385">
    <property type="entry name" value="CYCLIN"/>
    <property type="match status" value="1"/>
</dbReference>
<feature type="domain" description="Cyclin-like" evidence="5">
    <location>
        <begin position="155"/>
        <end position="253"/>
    </location>
</feature>
<feature type="compositionally biased region" description="Low complexity" evidence="4">
    <location>
        <begin position="339"/>
        <end position="356"/>
    </location>
</feature>
<evidence type="ECO:0000313" key="6">
    <source>
        <dbReference type="EMBL" id="KAG5954245.1"/>
    </source>
</evidence>
<accession>A0ABQ7P6K8</accession>
<dbReference type="InterPro" id="IPR043198">
    <property type="entry name" value="Cyclin/Ssn8"/>
</dbReference>
<name>A0ABQ7P6K8_9HYPO</name>
<evidence type="ECO:0000256" key="2">
    <source>
        <dbReference type="ARBA" id="ARBA00014912"/>
    </source>
</evidence>
<gene>
    <name evidence="6" type="ORF">E4U57_004690</name>
</gene>
<feature type="non-terminal residue" evidence="6">
    <location>
        <position position="504"/>
    </location>
</feature>
<dbReference type="Gene3D" id="1.10.472.10">
    <property type="entry name" value="Cyclin-like"/>
    <property type="match status" value="1"/>
</dbReference>
<comment type="similarity">
    <text evidence="1">Belongs to the cyclin family. Cyclin C subfamily.</text>
</comment>
<evidence type="ECO:0000256" key="3">
    <source>
        <dbReference type="RuleBase" id="RU000383"/>
    </source>
</evidence>
<protein>
    <recommendedName>
        <fullName evidence="2">RNA polymerase II holoenzyme cyclin-like subunit</fullName>
    </recommendedName>
</protein>
<dbReference type="PANTHER" id="PTHR10026">
    <property type="entry name" value="CYCLIN"/>
    <property type="match status" value="1"/>
</dbReference>
<sequence>MVMPLRVPFLGFLADLHAPSRDVTSGANPAQTVQYPGGNAELPFQTSSTCSKFSSTTSSSESPKSLHRGTQTKRHRKSACPRDLPSYRAMAGQEMAAAPATNGIIVPKHAARVGPHPGFISSSNQYSSEIKIRRMLKDNGCDPAREDNYRLQGVQLIDNVREHLQLPVRTFDTACTYFHKFRLNFRDAEYNYQDAALTSLFVACKVEDTIKKSRDILVAAYAVKNPDKTISPDDKMFESSGKIMIGLERLILETVGFDFRTRYPQKMLVKVVRRVLGKSSANSHEFFDMAYAMCIDLYKTFVPIKRTTFSMVMAVVELTARMRGEHVERVREFAASRGASSSSSSSLSSRGAQQASSRDEVMETMLDLLDLYVQHQKSTKIGALFDLSTFIDIKIHLNTELDSTARPRYLNHCHRCEVEDAHPLSSVTASAIDPTTMASTPWPADASIRRTARGQGGTMRFVFDPEAANGEQDMVNQFFKEEYEEYEVEVEEPVSASDGERDGG</sequence>
<dbReference type="InterPro" id="IPR006671">
    <property type="entry name" value="Cyclin_N"/>
</dbReference>
<comment type="caution">
    <text evidence="6">The sequence shown here is derived from an EMBL/GenBank/DDBJ whole genome shotgun (WGS) entry which is preliminary data.</text>
</comment>
<feature type="region of interest" description="Disordered" evidence="4">
    <location>
        <begin position="20"/>
        <end position="83"/>
    </location>
</feature>
<evidence type="ECO:0000256" key="1">
    <source>
        <dbReference type="ARBA" id="ARBA00008638"/>
    </source>
</evidence>
<proteinExistence type="inferred from homology"/>
<organism evidence="6 7">
    <name type="scientific">Claviceps arundinis</name>
    <dbReference type="NCBI Taxonomy" id="1623583"/>
    <lineage>
        <taxon>Eukaryota</taxon>
        <taxon>Fungi</taxon>
        <taxon>Dikarya</taxon>
        <taxon>Ascomycota</taxon>
        <taxon>Pezizomycotina</taxon>
        <taxon>Sordariomycetes</taxon>
        <taxon>Hypocreomycetidae</taxon>
        <taxon>Hypocreales</taxon>
        <taxon>Clavicipitaceae</taxon>
        <taxon>Claviceps</taxon>
    </lineage>
</organism>
<keyword evidence="3" id="KW-0195">Cyclin</keyword>
<evidence type="ECO:0000259" key="5">
    <source>
        <dbReference type="SMART" id="SM00385"/>
    </source>
</evidence>
<dbReference type="InterPro" id="IPR013763">
    <property type="entry name" value="Cyclin-like_dom"/>
</dbReference>
<dbReference type="EMBL" id="SRPR01000355">
    <property type="protein sequence ID" value="KAG5954245.1"/>
    <property type="molecule type" value="Genomic_DNA"/>
</dbReference>
<dbReference type="InterPro" id="IPR036915">
    <property type="entry name" value="Cyclin-like_sf"/>
</dbReference>
<keyword evidence="7" id="KW-1185">Reference proteome</keyword>
<dbReference type="SUPFAM" id="SSF47954">
    <property type="entry name" value="Cyclin-like"/>
    <property type="match status" value="2"/>
</dbReference>
<feature type="compositionally biased region" description="Basic residues" evidence="4">
    <location>
        <begin position="65"/>
        <end position="79"/>
    </location>
</feature>
<evidence type="ECO:0000313" key="7">
    <source>
        <dbReference type="Proteomes" id="UP000742024"/>
    </source>
</evidence>
<dbReference type="Proteomes" id="UP000742024">
    <property type="component" value="Unassembled WGS sequence"/>
</dbReference>
<dbReference type="Pfam" id="PF00134">
    <property type="entry name" value="Cyclin_N"/>
    <property type="match status" value="1"/>
</dbReference>